<feature type="region of interest" description="Disordered" evidence="1">
    <location>
        <begin position="68"/>
        <end position="128"/>
    </location>
</feature>
<evidence type="ECO:0000256" key="1">
    <source>
        <dbReference type="SAM" id="MobiDB-lite"/>
    </source>
</evidence>
<gene>
    <name evidence="2" type="primary">P0591A03.14</name>
</gene>
<sequence>MVCVCVGGVSVGGREGVGGEEKRRRGRPASTHRIKWQGQQIDPLALVPHHHHSPCIIGREMERVGVVGEHQEMGEARPSPDWGAPGDGGGQGECEGEAVGGEENTRRHRRKGRGESERGREGWGNSVG</sequence>
<dbReference type="Proteomes" id="UP000000763">
    <property type="component" value="Chromosome 9"/>
</dbReference>
<organism evidence="2 3">
    <name type="scientific">Oryza sativa subsp. japonica</name>
    <name type="common">Rice</name>
    <dbReference type="NCBI Taxonomy" id="39947"/>
    <lineage>
        <taxon>Eukaryota</taxon>
        <taxon>Viridiplantae</taxon>
        <taxon>Streptophyta</taxon>
        <taxon>Embryophyta</taxon>
        <taxon>Tracheophyta</taxon>
        <taxon>Spermatophyta</taxon>
        <taxon>Magnoliopsida</taxon>
        <taxon>Liliopsida</taxon>
        <taxon>Poales</taxon>
        <taxon>Poaceae</taxon>
        <taxon>BOP clade</taxon>
        <taxon>Oryzoideae</taxon>
        <taxon>Oryzeae</taxon>
        <taxon>Oryzinae</taxon>
        <taxon>Oryza</taxon>
        <taxon>Oryza sativa</taxon>
    </lineage>
</organism>
<dbReference type="AlphaFoldDB" id="Q5QL23"/>
<evidence type="ECO:0000313" key="2">
    <source>
        <dbReference type="EMBL" id="BAD73846.1"/>
    </source>
</evidence>
<name>Q5QL23_ORYSJ</name>
<feature type="compositionally biased region" description="Basic residues" evidence="1">
    <location>
        <begin position="24"/>
        <end position="35"/>
    </location>
</feature>
<protein>
    <submittedName>
        <fullName evidence="2">Uncharacterized protein</fullName>
    </submittedName>
</protein>
<proteinExistence type="predicted"/>
<evidence type="ECO:0000313" key="3">
    <source>
        <dbReference type="Proteomes" id="UP000000763"/>
    </source>
</evidence>
<feature type="region of interest" description="Disordered" evidence="1">
    <location>
        <begin position="14"/>
        <end position="47"/>
    </location>
</feature>
<reference evidence="3" key="2">
    <citation type="journal article" date="2008" name="Nucleic Acids Res.">
        <title>The rice annotation project database (RAP-DB): 2008 update.</title>
        <authorList>
            <consortium name="The rice annotation project (RAP)"/>
        </authorList>
    </citation>
    <scope>GENOME REANNOTATION</scope>
    <source>
        <strain evidence="3">cv. Nipponbare</strain>
    </source>
</reference>
<accession>Q5QL23</accession>
<dbReference type="EMBL" id="AP006526">
    <property type="protein sequence ID" value="BAD73846.1"/>
    <property type="molecule type" value="Genomic_DNA"/>
</dbReference>
<reference evidence="3" key="1">
    <citation type="journal article" date="2005" name="Nature">
        <title>The map-based sequence of the rice genome.</title>
        <authorList>
            <consortium name="International rice genome sequencing project (IRGSP)"/>
            <person name="Matsumoto T."/>
            <person name="Wu J."/>
            <person name="Kanamori H."/>
            <person name="Katayose Y."/>
            <person name="Fujisawa M."/>
            <person name="Namiki N."/>
            <person name="Mizuno H."/>
            <person name="Yamamoto K."/>
            <person name="Antonio B.A."/>
            <person name="Baba T."/>
            <person name="Sakata K."/>
            <person name="Nagamura Y."/>
            <person name="Aoki H."/>
            <person name="Arikawa K."/>
            <person name="Arita K."/>
            <person name="Bito T."/>
            <person name="Chiden Y."/>
            <person name="Fujitsuka N."/>
            <person name="Fukunaka R."/>
            <person name="Hamada M."/>
            <person name="Harada C."/>
            <person name="Hayashi A."/>
            <person name="Hijishita S."/>
            <person name="Honda M."/>
            <person name="Hosokawa S."/>
            <person name="Ichikawa Y."/>
            <person name="Idonuma A."/>
            <person name="Iijima M."/>
            <person name="Ikeda M."/>
            <person name="Ikeno M."/>
            <person name="Ito K."/>
            <person name="Ito S."/>
            <person name="Ito T."/>
            <person name="Ito Y."/>
            <person name="Ito Y."/>
            <person name="Iwabuchi A."/>
            <person name="Kamiya K."/>
            <person name="Karasawa W."/>
            <person name="Kurita K."/>
            <person name="Katagiri S."/>
            <person name="Kikuta A."/>
            <person name="Kobayashi H."/>
            <person name="Kobayashi N."/>
            <person name="Machita K."/>
            <person name="Maehara T."/>
            <person name="Masukawa M."/>
            <person name="Mizubayashi T."/>
            <person name="Mukai Y."/>
            <person name="Nagasaki H."/>
            <person name="Nagata Y."/>
            <person name="Naito S."/>
            <person name="Nakashima M."/>
            <person name="Nakama Y."/>
            <person name="Nakamichi Y."/>
            <person name="Nakamura M."/>
            <person name="Meguro A."/>
            <person name="Negishi M."/>
            <person name="Ohta I."/>
            <person name="Ohta T."/>
            <person name="Okamoto M."/>
            <person name="Ono N."/>
            <person name="Saji S."/>
            <person name="Sakaguchi M."/>
            <person name="Sakai K."/>
            <person name="Shibata M."/>
            <person name="Shimokawa T."/>
            <person name="Song J."/>
            <person name="Takazaki Y."/>
            <person name="Terasawa K."/>
            <person name="Tsugane M."/>
            <person name="Tsuji K."/>
            <person name="Ueda S."/>
            <person name="Waki K."/>
            <person name="Yamagata H."/>
            <person name="Yamamoto M."/>
            <person name="Yamamoto S."/>
            <person name="Yamane H."/>
            <person name="Yoshiki S."/>
            <person name="Yoshihara R."/>
            <person name="Yukawa K."/>
            <person name="Zhong H."/>
            <person name="Yano M."/>
            <person name="Yuan Q."/>
            <person name="Ouyang S."/>
            <person name="Liu J."/>
            <person name="Jones K.M."/>
            <person name="Gansberger K."/>
            <person name="Moffat K."/>
            <person name="Hill J."/>
            <person name="Bera J."/>
            <person name="Fadrosh D."/>
            <person name="Jin S."/>
            <person name="Johri S."/>
            <person name="Kim M."/>
            <person name="Overton L."/>
            <person name="Reardon M."/>
            <person name="Tsitrin T."/>
            <person name="Vuong H."/>
            <person name="Weaver B."/>
            <person name="Ciecko A."/>
            <person name="Tallon L."/>
            <person name="Jackson J."/>
            <person name="Pai G."/>
            <person name="Aken S.V."/>
            <person name="Utterback T."/>
            <person name="Reidmuller S."/>
            <person name="Feldblyum T."/>
            <person name="Hsiao J."/>
            <person name="Zismann V."/>
            <person name="Iobst S."/>
            <person name="de Vazeille A.R."/>
            <person name="Buell C.R."/>
            <person name="Ying K."/>
            <person name="Li Y."/>
            <person name="Lu T."/>
            <person name="Huang Y."/>
            <person name="Zhao Q."/>
            <person name="Feng Q."/>
            <person name="Zhang L."/>
            <person name="Zhu J."/>
            <person name="Weng Q."/>
            <person name="Mu J."/>
            <person name="Lu Y."/>
            <person name="Fan D."/>
            <person name="Liu Y."/>
            <person name="Guan J."/>
            <person name="Zhang Y."/>
            <person name="Yu S."/>
            <person name="Liu X."/>
            <person name="Zhang Y."/>
            <person name="Hong G."/>
            <person name="Han B."/>
            <person name="Choisne N."/>
            <person name="Demange N."/>
            <person name="Orjeda G."/>
            <person name="Samain S."/>
            <person name="Cattolico L."/>
            <person name="Pelletier E."/>
            <person name="Couloux A."/>
            <person name="Segurens B."/>
            <person name="Wincker P."/>
            <person name="D'Hont A."/>
            <person name="Scarpelli C."/>
            <person name="Weissenbach J."/>
            <person name="Salanoubat M."/>
            <person name="Quetier F."/>
            <person name="Yu Y."/>
            <person name="Kim H.R."/>
            <person name="Rambo T."/>
            <person name="Currie J."/>
            <person name="Collura K."/>
            <person name="Luo M."/>
            <person name="Yang T."/>
            <person name="Ammiraju J.S.S."/>
            <person name="Engler F."/>
            <person name="Soderlund C."/>
            <person name="Wing R.A."/>
            <person name="Palmer L.E."/>
            <person name="de la Bastide M."/>
            <person name="Spiegel L."/>
            <person name="Nascimento L."/>
            <person name="Zutavern T."/>
            <person name="O'Shaughnessy A."/>
            <person name="Dike S."/>
            <person name="Dedhia N."/>
            <person name="Preston R."/>
            <person name="Balija V."/>
            <person name="McCombie W.R."/>
            <person name="Chow T."/>
            <person name="Chen H."/>
            <person name="Chung M."/>
            <person name="Chen C."/>
            <person name="Shaw J."/>
            <person name="Wu H."/>
            <person name="Hsiao K."/>
            <person name="Chao Y."/>
            <person name="Chu M."/>
            <person name="Cheng C."/>
            <person name="Hour A."/>
            <person name="Lee P."/>
            <person name="Lin S."/>
            <person name="Lin Y."/>
            <person name="Liou J."/>
            <person name="Liu S."/>
            <person name="Hsing Y."/>
            <person name="Raghuvanshi S."/>
            <person name="Mohanty A."/>
            <person name="Bharti A.K."/>
            <person name="Gaur A."/>
            <person name="Gupta V."/>
            <person name="Kumar D."/>
            <person name="Ravi V."/>
            <person name="Vij S."/>
            <person name="Kapur A."/>
            <person name="Khurana P."/>
            <person name="Khurana P."/>
            <person name="Khurana J.P."/>
            <person name="Tyagi A.K."/>
            <person name="Gaikwad K."/>
            <person name="Singh A."/>
            <person name="Dalal V."/>
            <person name="Srivastava S."/>
            <person name="Dixit A."/>
            <person name="Pal A.K."/>
            <person name="Ghazi I.A."/>
            <person name="Yadav M."/>
            <person name="Pandit A."/>
            <person name="Bhargava A."/>
            <person name="Sureshbabu K."/>
            <person name="Batra K."/>
            <person name="Sharma T.R."/>
            <person name="Mohapatra T."/>
            <person name="Singh N.K."/>
            <person name="Messing J."/>
            <person name="Nelson A.B."/>
            <person name="Fuks G."/>
            <person name="Kavchok S."/>
            <person name="Keizer G."/>
            <person name="Linton E."/>
            <person name="Llaca V."/>
            <person name="Song R."/>
            <person name="Tanyolac B."/>
            <person name="Young S."/>
            <person name="Ho-Il K."/>
            <person name="Hahn J.H."/>
            <person name="Sangsakoo G."/>
            <person name="Vanavichit A."/>
            <person name="de Mattos Luiz.A.T."/>
            <person name="Zimmer P.D."/>
            <person name="Malone G."/>
            <person name="Dellagostin O."/>
            <person name="de Oliveira A.C."/>
            <person name="Bevan M."/>
            <person name="Bancroft I."/>
            <person name="Minx P."/>
            <person name="Cordum H."/>
            <person name="Wilson R."/>
            <person name="Cheng Z."/>
            <person name="Jin W."/>
            <person name="Jiang J."/>
            <person name="Leong S.A."/>
            <person name="Iwama H."/>
            <person name="Gojobori T."/>
            <person name="Itoh T."/>
            <person name="Niimura Y."/>
            <person name="Fujii Y."/>
            <person name="Habara T."/>
            <person name="Sakai H."/>
            <person name="Sato Y."/>
            <person name="Wilson G."/>
            <person name="Kumar K."/>
            <person name="McCouch S."/>
            <person name="Juretic N."/>
            <person name="Hoen D."/>
            <person name="Wright S."/>
            <person name="Bruskiewich R."/>
            <person name="Bureau T."/>
            <person name="Miyao A."/>
            <person name="Hirochika H."/>
            <person name="Nishikawa T."/>
            <person name="Kadowaki K."/>
            <person name="Sugiura M."/>
            <person name="Burr B."/>
            <person name="Sasaki T."/>
        </authorList>
    </citation>
    <scope>NUCLEOTIDE SEQUENCE [LARGE SCALE GENOMIC DNA]</scope>
    <source>
        <strain evidence="3">cv. Nipponbare</strain>
    </source>
</reference>